<comment type="cofactor">
    <cofactor evidence="2">
        <name>Zn(2+)</name>
        <dbReference type="ChEBI" id="CHEBI:29105"/>
    </cofactor>
    <text evidence="2">Binds 2 Zn(2+) ions per subunit.</text>
</comment>
<dbReference type="InterPro" id="IPR011650">
    <property type="entry name" value="Peptidase_M20_dimer"/>
</dbReference>
<dbReference type="Pfam" id="PF07687">
    <property type="entry name" value="M20_dimer"/>
    <property type="match status" value="1"/>
</dbReference>
<dbReference type="FunFam" id="3.40.630.10:FF:000019">
    <property type="entry name" value="Aminoacylase 1"/>
    <property type="match status" value="1"/>
</dbReference>
<evidence type="ECO:0000259" key="3">
    <source>
        <dbReference type="Pfam" id="PF07687"/>
    </source>
</evidence>
<dbReference type="InterPro" id="IPR010159">
    <property type="entry name" value="N-acyl_aa_amidohydrolase"/>
</dbReference>
<feature type="binding site" evidence="2">
    <location>
        <position position="461"/>
    </location>
    <ligand>
        <name>Zn(2+)</name>
        <dbReference type="ChEBI" id="CHEBI:29105"/>
        <label>2</label>
    </ligand>
</feature>
<keyword evidence="2" id="KW-0862">Zinc</keyword>
<dbReference type="GO" id="GO:0046872">
    <property type="term" value="F:metal ion binding"/>
    <property type="evidence" value="ECO:0007669"/>
    <property type="project" value="UniProtKB-KW"/>
</dbReference>
<sequence>MEGDRGVRKIFSRSSSVFTNHRYCQGRTVNYLPVTSVFCMGAPRCSRLLLVYHTLFFATTLYKFATASGNLCNGTASILCSSEEADTPITRFQRYLRIKTAHPEPDYSSAVSFLTSQAHSIGLQHQILEFSPGKPLLILAWPGSDPSLPSLLFNSHLDSVPAESSKWIHPPFAAIRTPDGRIYARGAQDDKCIGMQYLEAIRNLKEKDFTPTRTIHLSYVPDEEIGGFEGFAKFAGSKVFEDLNVGFMLDEGQASPGDEFRVFYADRMPWEVKIKAKGPPGHGSRMYDNSAMENLMKSIEVISKFRESHFDAVKSGEAANSEVISINPVYLKAGVPSLTGFAMNLQPSEAEAGFDLRLIPTADPDEMRRRIAQEWAPAARNMSYEIKEKGSLRDNMGRPMMTPTDDSNPWWLVFEQAITSAGGKLAKPEILASTTDSRFVRQKGIPVLGFSPMTNTPILLHDHNEHLQDTVYMRGIKIYESLISSLSSFTESSKG</sequence>
<evidence type="ECO:0000313" key="5">
    <source>
        <dbReference type="Proteomes" id="UP001293593"/>
    </source>
</evidence>
<feature type="domain" description="Peptidase M20 dimerisation" evidence="3">
    <location>
        <begin position="270"/>
        <end position="375"/>
    </location>
</feature>
<dbReference type="Pfam" id="PF01546">
    <property type="entry name" value="Peptidase_M20"/>
    <property type="match status" value="1"/>
</dbReference>
<dbReference type="PIRSF" id="PIRSF036696">
    <property type="entry name" value="ACY-1"/>
    <property type="match status" value="1"/>
</dbReference>
<evidence type="ECO:0000256" key="1">
    <source>
        <dbReference type="PIRSR" id="PIRSR036696-1"/>
    </source>
</evidence>
<dbReference type="InterPro" id="IPR002933">
    <property type="entry name" value="Peptidase_M20"/>
</dbReference>
<dbReference type="PANTHER" id="PTHR45892">
    <property type="entry name" value="AMINOACYLASE-1"/>
    <property type="match status" value="1"/>
</dbReference>
<comment type="caution">
    <text evidence="4">The sequence shown here is derived from an EMBL/GenBank/DDBJ whole genome shotgun (WGS) entry which is preliminary data.</text>
</comment>
<protein>
    <recommendedName>
        <fullName evidence="3">Peptidase M20 dimerisation domain-containing protein</fullName>
    </recommendedName>
</protein>
<dbReference type="PANTHER" id="PTHR45892:SF3">
    <property type="entry name" value="PUTATIVE-RELATED"/>
    <property type="match status" value="1"/>
</dbReference>
<keyword evidence="5" id="KW-1185">Reference proteome</keyword>
<name>A0AAE1JZ83_9FABA</name>
<evidence type="ECO:0000313" key="4">
    <source>
        <dbReference type="EMBL" id="KAK4276749.1"/>
    </source>
</evidence>
<feature type="binding site" evidence="2">
    <location>
        <position position="224"/>
    </location>
    <ligand>
        <name>Zn(2+)</name>
        <dbReference type="ChEBI" id="CHEBI:29105"/>
        <label>2</label>
    </ligand>
</feature>
<dbReference type="GO" id="GO:0006520">
    <property type="term" value="P:amino acid metabolic process"/>
    <property type="evidence" value="ECO:0007669"/>
    <property type="project" value="InterPro"/>
</dbReference>
<feature type="binding site" evidence="2">
    <location>
        <position position="156"/>
    </location>
    <ligand>
        <name>Zn(2+)</name>
        <dbReference type="ChEBI" id="CHEBI:29105"/>
        <label>1</label>
    </ligand>
</feature>
<keyword evidence="2" id="KW-0479">Metal-binding</keyword>
<dbReference type="InterPro" id="IPR052083">
    <property type="entry name" value="Aminoacylase-1_M20A"/>
</dbReference>
<proteinExistence type="predicted"/>
<gene>
    <name evidence="4" type="ORF">QN277_014861</name>
</gene>
<dbReference type="GO" id="GO:0005737">
    <property type="term" value="C:cytoplasm"/>
    <property type="evidence" value="ECO:0007669"/>
    <property type="project" value="InterPro"/>
</dbReference>
<feature type="active site" description="Proton acceptor" evidence="1">
    <location>
        <position position="223"/>
    </location>
</feature>
<dbReference type="SUPFAM" id="SSF53187">
    <property type="entry name" value="Zn-dependent exopeptidases"/>
    <property type="match status" value="1"/>
</dbReference>
<accession>A0AAE1JZ83</accession>
<dbReference type="CDD" id="cd05646">
    <property type="entry name" value="M20_AcylaseI_like"/>
    <property type="match status" value="1"/>
</dbReference>
<dbReference type="SUPFAM" id="SSF55031">
    <property type="entry name" value="Bacterial exopeptidase dimerisation domain"/>
    <property type="match status" value="1"/>
</dbReference>
<dbReference type="FunFam" id="3.30.70.360:FF:000009">
    <property type="entry name" value="aminoacylase-1 isoform X1"/>
    <property type="match status" value="1"/>
</dbReference>
<dbReference type="NCBIfam" id="TIGR01880">
    <property type="entry name" value="Ac-peptdase-euk"/>
    <property type="match status" value="1"/>
</dbReference>
<organism evidence="4 5">
    <name type="scientific">Acacia crassicarpa</name>
    <name type="common">northern wattle</name>
    <dbReference type="NCBI Taxonomy" id="499986"/>
    <lineage>
        <taxon>Eukaryota</taxon>
        <taxon>Viridiplantae</taxon>
        <taxon>Streptophyta</taxon>
        <taxon>Embryophyta</taxon>
        <taxon>Tracheophyta</taxon>
        <taxon>Spermatophyta</taxon>
        <taxon>Magnoliopsida</taxon>
        <taxon>eudicotyledons</taxon>
        <taxon>Gunneridae</taxon>
        <taxon>Pentapetalae</taxon>
        <taxon>rosids</taxon>
        <taxon>fabids</taxon>
        <taxon>Fabales</taxon>
        <taxon>Fabaceae</taxon>
        <taxon>Caesalpinioideae</taxon>
        <taxon>mimosoid clade</taxon>
        <taxon>Acacieae</taxon>
        <taxon>Acacia</taxon>
    </lineage>
</organism>
<feature type="binding site" evidence="2">
    <location>
        <position position="189"/>
    </location>
    <ligand>
        <name>Zn(2+)</name>
        <dbReference type="ChEBI" id="CHEBI:29105"/>
        <label>2</label>
    </ligand>
</feature>
<dbReference type="Gene3D" id="3.40.630.10">
    <property type="entry name" value="Zn peptidases"/>
    <property type="match status" value="1"/>
</dbReference>
<dbReference type="AlphaFoldDB" id="A0AAE1JZ83"/>
<dbReference type="FunFam" id="1.10.150.900:FF:000001">
    <property type="entry name" value="Aminoacylase-1, putative"/>
    <property type="match status" value="1"/>
</dbReference>
<dbReference type="Gene3D" id="1.10.150.900">
    <property type="match status" value="1"/>
</dbReference>
<feature type="binding site" evidence="2">
    <location>
        <position position="251"/>
    </location>
    <ligand>
        <name>Zn(2+)</name>
        <dbReference type="ChEBI" id="CHEBI:29105"/>
        <label>1</label>
    </ligand>
</feature>
<reference evidence="4" key="1">
    <citation type="submission" date="2023-10" db="EMBL/GenBank/DDBJ databases">
        <title>Chromosome-level genome of the transformable northern wattle, Acacia crassicarpa.</title>
        <authorList>
            <person name="Massaro I."/>
            <person name="Sinha N.R."/>
            <person name="Poethig S."/>
            <person name="Leichty A.R."/>
        </authorList>
    </citation>
    <scope>NUCLEOTIDE SEQUENCE</scope>
    <source>
        <strain evidence="4">Acra3RX</strain>
        <tissue evidence="4">Leaf</tissue>
    </source>
</reference>
<dbReference type="EMBL" id="JAWXYG010000003">
    <property type="protein sequence ID" value="KAK4276749.1"/>
    <property type="molecule type" value="Genomic_DNA"/>
</dbReference>
<dbReference type="Gene3D" id="3.30.70.360">
    <property type="match status" value="1"/>
</dbReference>
<dbReference type="Proteomes" id="UP001293593">
    <property type="component" value="Unassembled WGS sequence"/>
</dbReference>
<dbReference type="InterPro" id="IPR036264">
    <property type="entry name" value="Bact_exopeptidase_dim_dom"/>
</dbReference>
<feature type="active site" evidence="1">
    <location>
        <position position="158"/>
    </location>
</feature>
<feature type="binding site" evidence="2">
    <location>
        <position position="189"/>
    </location>
    <ligand>
        <name>Zn(2+)</name>
        <dbReference type="ChEBI" id="CHEBI:29105"/>
        <label>1</label>
    </ligand>
</feature>
<evidence type="ECO:0000256" key="2">
    <source>
        <dbReference type="PIRSR" id="PIRSR036696-2"/>
    </source>
</evidence>
<dbReference type="GO" id="GO:0004046">
    <property type="term" value="F:aminoacylase activity"/>
    <property type="evidence" value="ECO:0007669"/>
    <property type="project" value="InterPro"/>
</dbReference>